<evidence type="ECO:0000313" key="2">
    <source>
        <dbReference type="EMBL" id="CAI3994484.1"/>
    </source>
</evidence>
<sequence length="1093" mass="120035">MAMVSLGLVALPEEHFEKNVSNPGKVAPAKALLTHQTPVAAIKHALRQSARALGTSVSDPEHIRKKLPPTEDCKALMAAGRIWVIFKLEIPEAEFHLDLKSGYVKKQAGSGFEIQTWDPLSPKWHASTASRMPEAPAWSFYVGISADTAARILADPTEARGYILESFQHRDMGNLVRKQAGHKVAHILAGVYAIPFFEDKYGCALLQSILDEKKAEEKSHILTIKVSCLDVAATLQHVPGMSSVWVPRDMDNLYKCPLRVSLATFALADHCVQEAQPASLYREKKQSVELYDSRKRFGCLHDFPSQAPATKRPAEAEIECGSAAKKLTTAEAAKFAAETVKALKPRDQQPPENIVPVSKVVAASPQTAGMPPGLQAPKLPDLEEGRHLGAWTIMKRVIPWATWQHMFAGVLQSLPTFLSKAALPSAASLADLAPLEIQSSQSQGLKNFKEKWSPANCLQAIQHSGLYEAGRSLYWLDPGLSSNDTLLLEEPPYAEVLEAEQILCCSHGAGDRFFFPGAFGCFAPKHVLNTGELPTKLSLLHKHTQLYAWYVAMCRACLDTDLEQIKKLHEMALTVTVRALATTDSISVTLEILTVNDKSRQGSNSDTFLMFAKKVQCIERQQAATTKKDLLQSLISKNVRFNGTKINKTVLDGALKVAGMLSDASSEILSRIQREHGRDVFSNNYSKLARLCTRCQKQVATLENVGAGGGAETLLEFTLGAAYVAVARNQCSPDFFNVETIDPRGDEVGWACGTFAKIAVAHQMVQLAEAAWQQAPVGSLKDEARKTSDALKKLGTPLAFHYAVPKEVDAGCSNAAEDVLEVSNPCSHLLKPDVTTKLAKSMRSCTALAISHVSCEATSAPPVSLRDLVKGDDEQEDEQKTAREAERSHLWREAQTLGKKYVQLGLWQGRTMDSLVPALDRASLQPAFDFMKAQCKETSMLFFFHGGPRSNRQLIEQTFGDKVPGGGGLFDWIVLYRLYRSTKSAPGKRNRKVFAGSVRCETAFLRLSVPRVRLAVKAREDDFTSNEECNTNDLHMVNVPPPGKLPRILRSDKTRIFPDATVHNTVKSSSVPLLLVKISSRDLFDDGLGIESW</sequence>
<evidence type="ECO:0000313" key="3">
    <source>
        <dbReference type="EMBL" id="CAL4781796.1"/>
    </source>
</evidence>
<name>A0A9P1CLP4_9DINO</name>
<dbReference type="Proteomes" id="UP001152797">
    <property type="component" value="Unassembled WGS sequence"/>
</dbReference>
<evidence type="ECO:0000313" key="4">
    <source>
        <dbReference type="Proteomes" id="UP001152797"/>
    </source>
</evidence>
<dbReference type="OrthoDB" id="435308at2759"/>
<protein>
    <submittedName>
        <fullName evidence="2">Uncharacterized protein</fullName>
    </submittedName>
</protein>
<comment type="caution">
    <text evidence="2">The sequence shown here is derived from an EMBL/GenBank/DDBJ whole genome shotgun (WGS) entry which is preliminary data.</text>
</comment>
<keyword evidence="4" id="KW-1185">Reference proteome</keyword>
<reference evidence="3 4" key="2">
    <citation type="submission" date="2024-05" db="EMBL/GenBank/DDBJ databases">
        <authorList>
            <person name="Chen Y."/>
            <person name="Shah S."/>
            <person name="Dougan E. K."/>
            <person name="Thang M."/>
            <person name="Chan C."/>
        </authorList>
    </citation>
    <scope>NUCLEOTIDE SEQUENCE [LARGE SCALE GENOMIC DNA]</scope>
</reference>
<dbReference type="EMBL" id="CAMXCT020001957">
    <property type="protein sequence ID" value="CAL1147859.1"/>
    <property type="molecule type" value="Genomic_DNA"/>
</dbReference>
<feature type="region of interest" description="Disordered" evidence="1">
    <location>
        <begin position="868"/>
        <end position="887"/>
    </location>
</feature>
<dbReference type="AlphaFoldDB" id="A0A9P1CLP4"/>
<dbReference type="EMBL" id="CAMXCT030001957">
    <property type="protein sequence ID" value="CAL4781796.1"/>
    <property type="molecule type" value="Genomic_DNA"/>
</dbReference>
<organism evidence="2">
    <name type="scientific">Cladocopium goreaui</name>
    <dbReference type="NCBI Taxonomy" id="2562237"/>
    <lineage>
        <taxon>Eukaryota</taxon>
        <taxon>Sar</taxon>
        <taxon>Alveolata</taxon>
        <taxon>Dinophyceae</taxon>
        <taxon>Suessiales</taxon>
        <taxon>Symbiodiniaceae</taxon>
        <taxon>Cladocopium</taxon>
    </lineage>
</organism>
<evidence type="ECO:0000256" key="1">
    <source>
        <dbReference type="SAM" id="MobiDB-lite"/>
    </source>
</evidence>
<accession>A0A9P1CLP4</accession>
<dbReference type="EMBL" id="CAMXCT010001957">
    <property type="protein sequence ID" value="CAI3994484.1"/>
    <property type="molecule type" value="Genomic_DNA"/>
</dbReference>
<reference evidence="2" key="1">
    <citation type="submission" date="2022-10" db="EMBL/GenBank/DDBJ databases">
        <authorList>
            <person name="Chen Y."/>
            <person name="Dougan E. K."/>
            <person name="Chan C."/>
            <person name="Rhodes N."/>
            <person name="Thang M."/>
        </authorList>
    </citation>
    <scope>NUCLEOTIDE SEQUENCE</scope>
</reference>
<proteinExistence type="predicted"/>
<gene>
    <name evidence="2" type="ORF">C1SCF055_LOCUS21129</name>
</gene>